<dbReference type="Proteomes" id="UP000762676">
    <property type="component" value="Unassembled WGS sequence"/>
</dbReference>
<dbReference type="EMBL" id="BMAT01006342">
    <property type="protein sequence ID" value="GFS10526.1"/>
    <property type="molecule type" value="Genomic_DNA"/>
</dbReference>
<comment type="caution">
    <text evidence="1">The sequence shown here is derived from an EMBL/GenBank/DDBJ whole genome shotgun (WGS) entry which is preliminary data.</text>
</comment>
<protein>
    <submittedName>
        <fullName evidence="1">Serum paraoxonase/arylesterase 1</fullName>
    </submittedName>
</protein>
<dbReference type="PANTHER" id="PTHR11799">
    <property type="entry name" value="PARAOXONASE"/>
    <property type="match status" value="1"/>
</dbReference>
<name>A0AAV4INJ0_9GAST</name>
<evidence type="ECO:0000313" key="2">
    <source>
        <dbReference type="Proteomes" id="UP000762676"/>
    </source>
</evidence>
<reference evidence="1 2" key="1">
    <citation type="journal article" date="2021" name="Elife">
        <title>Chloroplast acquisition without the gene transfer in kleptoplastic sea slugs, Plakobranchus ocellatus.</title>
        <authorList>
            <person name="Maeda T."/>
            <person name="Takahashi S."/>
            <person name="Yoshida T."/>
            <person name="Shimamura S."/>
            <person name="Takaki Y."/>
            <person name="Nagai Y."/>
            <person name="Toyoda A."/>
            <person name="Suzuki Y."/>
            <person name="Arimoto A."/>
            <person name="Ishii H."/>
            <person name="Satoh N."/>
            <person name="Nishiyama T."/>
            <person name="Hasebe M."/>
            <person name="Maruyama T."/>
            <person name="Minagawa J."/>
            <person name="Obokata J."/>
            <person name="Shigenobu S."/>
        </authorList>
    </citation>
    <scope>NUCLEOTIDE SEQUENCE [LARGE SCALE GENOMIC DNA]</scope>
</reference>
<dbReference type="AlphaFoldDB" id="A0AAV4INJ0"/>
<keyword evidence="2" id="KW-1185">Reference proteome</keyword>
<gene>
    <name evidence="1" type="ORF">ElyMa_003063200</name>
</gene>
<dbReference type="Gene3D" id="2.120.10.30">
    <property type="entry name" value="TolB, C-terminal domain"/>
    <property type="match status" value="1"/>
</dbReference>
<sequence length="112" mass="12773">MEVTQDGLAFVTSGVSYPPMSGQYHAYLVEKNIKGRVYLFDFKKPKLGARSLNIRQSKAFDPETFHPHGISMLEDKVKGNHLLYVVNHVKGGNDRVEKFRFLPASLELEHVR</sequence>
<dbReference type="PANTHER" id="PTHR11799:SF12">
    <property type="entry name" value="PARAOXONASE-RELATED"/>
    <property type="match status" value="1"/>
</dbReference>
<dbReference type="InterPro" id="IPR011042">
    <property type="entry name" value="6-blade_b-propeller_TolB-like"/>
</dbReference>
<dbReference type="InterPro" id="IPR051288">
    <property type="entry name" value="Serum_paraoxonase/arylesterase"/>
</dbReference>
<organism evidence="1 2">
    <name type="scientific">Elysia marginata</name>
    <dbReference type="NCBI Taxonomy" id="1093978"/>
    <lineage>
        <taxon>Eukaryota</taxon>
        <taxon>Metazoa</taxon>
        <taxon>Spiralia</taxon>
        <taxon>Lophotrochozoa</taxon>
        <taxon>Mollusca</taxon>
        <taxon>Gastropoda</taxon>
        <taxon>Heterobranchia</taxon>
        <taxon>Euthyneura</taxon>
        <taxon>Panpulmonata</taxon>
        <taxon>Sacoglossa</taxon>
        <taxon>Placobranchoidea</taxon>
        <taxon>Plakobranchidae</taxon>
        <taxon>Elysia</taxon>
    </lineage>
</organism>
<accession>A0AAV4INJ0</accession>
<evidence type="ECO:0000313" key="1">
    <source>
        <dbReference type="EMBL" id="GFS10526.1"/>
    </source>
</evidence>
<proteinExistence type="predicted"/>